<comment type="similarity">
    <text evidence="1 4">Belongs to the UDP-glycosyltransferase family.</text>
</comment>
<evidence type="ECO:0000313" key="8">
    <source>
        <dbReference type="Proteomes" id="UP001634007"/>
    </source>
</evidence>
<sequence>MVRAELVFVPSPGLGHLLSTVQMAKLLVDRDHRVSITLLIMKPPHESHSAIDNRTRSLADSMAGRFRFVHLPDIDPITETNPSKIRDLCIESYKPHVKEAIGQLTESDSGPDSPRLAGLVVDMFCTTMIDVANELRVPSYVFFTSGAAFLGLMLHLQRLQDEHGINSTEFRDSDTELDFPNFTNPLPAKVLPTAYLVKEAAPAYIGHARRFRETKGIFVNTFAELERHVLKSLVDDSIPPVYPVGPILNLTRSTGGTGPSNGSETMKWLDSQPDSSVVFLCFGSRGSFDADAVREFATALERCGHRFLWSLRQPPPKGKVGPPRDYANPMEILPEGFLDRTVEIGKVIGWAPQVDILAHPAVGGFVSHCGWNSTLESLWFGVPIAGLPLYAEQQFNVFEMVVELDLAFEIKMEYRRDVRMKSETTVTAEEIERGIRRVMEPDSEQRKKVKEMSEKSQKALDEGGSSCSSLRRLIDDIFNNMPR</sequence>
<dbReference type="InterPro" id="IPR050481">
    <property type="entry name" value="UDP-glycosyltransf_plant"/>
</dbReference>
<dbReference type="InterPro" id="IPR002213">
    <property type="entry name" value="UDP_glucos_trans"/>
</dbReference>
<evidence type="ECO:0000256" key="4">
    <source>
        <dbReference type="RuleBase" id="RU003718"/>
    </source>
</evidence>
<dbReference type="EC" id="2.4.1.-" evidence="5"/>
<evidence type="ECO:0000256" key="1">
    <source>
        <dbReference type="ARBA" id="ARBA00009995"/>
    </source>
</evidence>
<dbReference type="PANTHER" id="PTHR48048:SF45">
    <property type="entry name" value="GLYCOSYLTRANSFERASE"/>
    <property type="match status" value="1"/>
</dbReference>
<evidence type="ECO:0000256" key="3">
    <source>
        <dbReference type="ARBA" id="ARBA00022679"/>
    </source>
</evidence>
<accession>A0ABD3LRK9</accession>
<feature type="compositionally biased region" description="Basic and acidic residues" evidence="6">
    <location>
        <begin position="442"/>
        <end position="461"/>
    </location>
</feature>
<dbReference type="InterPro" id="IPR035595">
    <property type="entry name" value="UDP_glycos_trans_CS"/>
</dbReference>
<gene>
    <name evidence="7" type="ORF">ACJRO7_000549</name>
</gene>
<dbReference type="PANTHER" id="PTHR48048">
    <property type="entry name" value="GLYCOSYLTRANSFERASE"/>
    <property type="match status" value="1"/>
</dbReference>
<protein>
    <recommendedName>
        <fullName evidence="5">Glycosyltransferase</fullName>
        <ecNumber evidence="5">2.4.1.-</ecNumber>
    </recommendedName>
</protein>
<dbReference type="Pfam" id="PF00201">
    <property type="entry name" value="UDPGT"/>
    <property type="match status" value="1"/>
</dbReference>
<dbReference type="FunFam" id="3.40.50.2000:FF:000080">
    <property type="entry name" value="Glycosyltransferase"/>
    <property type="match status" value="1"/>
</dbReference>
<evidence type="ECO:0000256" key="2">
    <source>
        <dbReference type="ARBA" id="ARBA00022676"/>
    </source>
</evidence>
<name>A0ABD3LRK9_EUCGL</name>
<keyword evidence="2 4" id="KW-0328">Glycosyltransferase</keyword>
<dbReference type="SUPFAM" id="SSF53756">
    <property type="entry name" value="UDP-Glycosyltransferase/glycogen phosphorylase"/>
    <property type="match status" value="1"/>
</dbReference>
<comment type="caution">
    <text evidence="7">The sequence shown here is derived from an EMBL/GenBank/DDBJ whole genome shotgun (WGS) entry which is preliminary data.</text>
</comment>
<dbReference type="FunFam" id="3.40.50.2000:FF:000056">
    <property type="entry name" value="Glycosyltransferase"/>
    <property type="match status" value="1"/>
</dbReference>
<dbReference type="EMBL" id="JBJKBG010000001">
    <property type="protein sequence ID" value="KAL3753164.1"/>
    <property type="molecule type" value="Genomic_DNA"/>
</dbReference>
<dbReference type="CDD" id="cd03784">
    <property type="entry name" value="GT1_Gtf-like"/>
    <property type="match status" value="1"/>
</dbReference>
<reference evidence="7 8" key="1">
    <citation type="submission" date="2024-11" db="EMBL/GenBank/DDBJ databases">
        <title>Chromosome-level genome assembly of Eucalyptus globulus Labill. provides insights into its genome evolution.</title>
        <authorList>
            <person name="Li X."/>
        </authorList>
    </citation>
    <scope>NUCLEOTIDE SEQUENCE [LARGE SCALE GENOMIC DNA]</scope>
    <source>
        <strain evidence="7">CL2024</strain>
        <tissue evidence="7">Fresh tender leaves</tissue>
    </source>
</reference>
<feature type="region of interest" description="Disordered" evidence="6">
    <location>
        <begin position="442"/>
        <end position="467"/>
    </location>
</feature>
<evidence type="ECO:0000256" key="6">
    <source>
        <dbReference type="SAM" id="MobiDB-lite"/>
    </source>
</evidence>
<dbReference type="Proteomes" id="UP001634007">
    <property type="component" value="Unassembled WGS sequence"/>
</dbReference>
<dbReference type="PROSITE" id="PS00375">
    <property type="entry name" value="UDPGT"/>
    <property type="match status" value="1"/>
</dbReference>
<dbReference type="GO" id="GO:0008194">
    <property type="term" value="F:UDP-glycosyltransferase activity"/>
    <property type="evidence" value="ECO:0007669"/>
    <property type="project" value="UniProtKB-ARBA"/>
</dbReference>
<dbReference type="Gene3D" id="3.40.50.2000">
    <property type="entry name" value="Glycogen Phosphorylase B"/>
    <property type="match status" value="2"/>
</dbReference>
<evidence type="ECO:0000313" key="7">
    <source>
        <dbReference type="EMBL" id="KAL3753164.1"/>
    </source>
</evidence>
<evidence type="ECO:0000256" key="5">
    <source>
        <dbReference type="RuleBase" id="RU362057"/>
    </source>
</evidence>
<organism evidence="7 8">
    <name type="scientific">Eucalyptus globulus</name>
    <name type="common">Tasmanian blue gum</name>
    <dbReference type="NCBI Taxonomy" id="34317"/>
    <lineage>
        <taxon>Eukaryota</taxon>
        <taxon>Viridiplantae</taxon>
        <taxon>Streptophyta</taxon>
        <taxon>Embryophyta</taxon>
        <taxon>Tracheophyta</taxon>
        <taxon>Spermatophyta</taxon>
        <taxon>Magnoliopsida</taxon>
        <taxon>eudicotyledons</taxon>
        <taxon>Gunneridae</taxon>
        <taxon>Pentapetalae</taxon>
        <taxon>rosids</taxon>
        <taxon>malvids</taxon>
        <taxon>Myrtales</taxon>
        <taxon>Myrtaceae</taxon>
        <taxon>Myrtoideae</taxon>
        <taxon>Eucalypteae</taxon>
        <taxon>Eucalyptus</taxon>
    </lineage>
</organism>
<keyword evidence="3 4" id="KW-0808">Transferase</keyword>
<keyword evidence="8" id="KW-1185">Reference proteome</keyword>
<dbReference type="AlphaFoldDB" id="A0ABD3LRK9"/>
<proteinExistence type="inferred from homology"/>